<dbReference type="InterPro" id="IPR035979">
    <property type="entry name" value="RBD_domain_sf"/>
</dbReference>
<evidence type="ECO:0000259" key="3">
    <source>
        <dbReference type="PROSITE" id="PS50102"/>
    </source>
</evidence>
<feature type="domain" description="RRM" evidence="3">
    <location>
        <begin position="82"/>
        <end position="160"/>
    </location>
</feature>
<dbReference type="PANTHER" id="PTHR48029:SF1">
    <property type="entry name" value="NUCLEOLAR PROTEIN 8"/>
    <property type="match status" value="1"/>
</dbReference>
<dbReference type="GO" id="GO:0016554">
    <property type="term" value="P:cytidine to uridine editing"/>
    <property type="evidence" value="ECO:0007669"/>
    <property type="project" value="TreeGrafter"/>
</dbReference>
<dbReference type="Proteomes" id="UP000583929">
    <property type="component" value="Unassembled WGS sequence"/>
</dbReference>
<comment type="caution">
    <text evidence="4">The sequence shown here is derived from an EMBL/GenBank/DDBJ whole genome shotgun (WGS) entry which is preliminary data.</text>
</comment>
<dbReference type="GO" id="GO:0003723">
    <property type="term" value="F:RNA binding"/>
    <property type="evidence" value="ECO:0007669"/>
    <property type="project" value="UniProtKB-UniRule"/>
</dbReference>
<dbReference type="InterPro" id="IPR012677">
    <property type="entry name" value="Nucleotide-bd_a/b_plait_sf"/>
</dbReference>
<evidence type="ECO:0000313" key="4">
    <source>
        <dbReference type="EMBL" id="KAF4404525.1"/>
    </source>
</evidence>
<dbReference type="PANTHER" id="PTHR48029">
    <property type="entry name" value="NUCLEOLAR PROTEIN 8"/>
    <property type="match status" value="1"/>
</dbReference>
<proteinExistence type="predicted"/>
<dbReference type="SMART" id="SM00361">
    <property type="entry name" value="RRM_1"/>
    <property type="match status" value="1"/>
</dbReference>
<dbReference type="InterPro" id="IPR003954">
    <property type="entry name" value="RRM_euk-type"/>
</dbReference>
<dbReference type="OrthoDB" id="439808at2759"/>
<dbReference type="OMA" id="DFEWRIA"/>
<gene>
    <name evidence="4" type="ORF">G4B88_005911</name>
</gene>
<evidence type="ECO:0000313" key="5">
    <source>
        <dbReference type="Proteomes" id="UP000583929"/>
    </source>
</evidence>
<dbReference type="SMART" id="SM00360">
    <property type="entry name" value="RRM"/>
    <property type="match status" value="1"/>
</dbReference>
<organism evidence="4 5">
    <name type="scientific">Cannabis sativa</name>
    <name type="common">Hemp</name>
    <name type="synonym">Marijuana</name>
    <dbReference type="NCBI Taxonomy" id="3483"/>
    <lineage>
        <taxon>Eukaryota</taxon>
        <taxon>Viridiplantae</taxon>
        <taxon>Streptophyta</taxon>
        <taxon>Embryophyta</taxon>
        <taxon>Tracheophyta</taxon>
        <taxon>Spermatophyta</taxon>
        <taxon>Magnoliopsida</taxon>
        <taxon>eudicotyledons</taxon>
        <taxon>Gunneridae</taxon>
        <taxon>Pentapetalae</taxon>
        <taxon>rosids</taxon>
        <taxon>fabids</taxon>
        <taxon>Rosales</taxon>
        <taxon>Cannabaceae</taxon>
        <taxon>Cannabis</taxon>
    </lineage>
</organism>
<evidence type="ECO:0000256" key="1">
    <source>
        <dbReference type="ARBA" id="ARBA00022884"/>
    </source>
</evidence>
<evidence type="ECO:0000256" key="2">
    <source>
        <dbReference type="PROSITE-ProRule" id="PRU00176"/>
    </source>
</evidence>
<name>A0A7J6IBG6_CANSA</name>
<dbReference type="EMBL" id="JAATIQ010000001">
    <property type="protein sequence ID" value="KAF4404525.1"/>
    <property type="molecule type" value="Genomic_DNA"/>
</dbReference>
<dbReference type="InterPro" id="IPR000504">
    <property type="entry name" value="RRM_dom"/>
</dbReference>
<dbReference type="GO" id="GO:1900871">
    <property type="term" value="P:chloroplast mRNA modification"/>
    <property type="evidence" value="ECO:0007669"/>
    <property type="project" value="TreeGrafter"/>
</dbReference>
<sequence>MAAEMVANLQFTGFPTPINSTITARKFYLGRSPFSFSSSSSQPECSLSRTSFPSLSLKFRHGRSSVSASTSSSSSTNAKASTKLYVSGLSFRTTEESLRNAFENFGQLVEVNLVMDKIAKRPRGFAFLSYETEEESKKAIEGMHGKFLDGRVIFVELAKPRSELNQRPKQSPGRY</sequence>
<accession>A0A7J6IBG6</accession>
<dbReference type="SUPFAM" id="SSF54928">
    <property type="entry name" value="RNA-binding domain, RBD"/>
    <property type="match status" value="1"/>
</dbReference>
<dbReference type="AlphaFoldDB" id="A0A7J6IBG6"/>
<reference evidence="4 5" key="1">
    <citation type="journal article" date="2020" name="bioRxiv">
        <title>Sequence and annotation of 42 cannabis genomes reveals extensive copy number variation in cannabinoid synthesis and pathogen resistance genes.</title>
        <authorList>
            <person name="Mckernan K.J."/>
            <person name="Helbert Y."/>
            <person name="Kane L.T."/>
            <person name="Ebling H."/>
            <person name="Zhang L."/>
            <person name="Liu B."/>
            <person name="Eaton Z."/>
            <person name="Mclaughlin S."/>
            <person name="Kingan S."/>
            <person name="Baybayan P."/>
            <person name="Concepcion G."/>
            <person name="Jordan M."/>
            <person name="Riva A."/>
            <person name="Barbazuk W."/>
            <person name="Harkins T."/>
        </authorList>
    </citation>
    <scope>NUCLEOTIDE SEQUENCE [LARGE SCALE GENOMIC DNA]</scope>
    <source>
        <strain evidence="5">cv. Jamaican Lion 4</strain>
        <tissue evidence="4">Leaf</tissue>
    </source>
</reference>
<keyword evidence="1 2" id="KW-0694">RNA-binding</keyword>
<dbReference type="Gene3D" id="3.30.70.330">
    <property type="match status" value="1"/>
</dbReference>
<keyword evidence="5" id="KW-1185">Reference proteome</keyword>
<accession>A0A803QYC5</accession>
<dbReference type="GO" id="GO:0009507">
    <property type="term" value="C:chloroplast"/>
    <property type="evidence" value="ECO:0007669"/>
    <property type="project" value="TreeGrafter"/>
</dbReference>
<dbReference type="Pfam" id="PF00076">
    <property type="entry name" value="RRM_1"/>
    <property type="match status" value="1"/>
</dbReference>
<protein>
    <recommendedName>
        <fullName evidence="3">RRM domain-containing protein</fullName>
    </recommendedName>
</protein>
<dbReference type="PROSITE" id="PS50102">
    <property type="entry name" value="RRM"/>
    <property type="match status" value="1"/>
</dbReference>